<keyword evidence="3 6" id="KW-1133">Transmembrane helix</keyword>
<dbReference type="SUPFAM" id="SSF52540">
    <property type="entry name" value="P-loop containing nucleoside triphosphate hydrolases"/>
    <property type="match status" value="2"/>
</dbReference>
<protein>
    <submittedName>
        <fullName evidence="10">Cyclic nucleotide-binding domain-containing protein</fullName>
    </submittedName>
</protein>
<reference evidence="10 11" key="1">
    <citation type="submission" date="2020-01" db="EMBL/GenBank/DDBJ databases">
        <title>Sulfitobacter sediminilitoris sp. nov., isolated from a tidal flat.</title>
        <authorList>
            <person name="Park S."/>
            <person name="Yoon J.-H."/>
        </authorList>
    </citation>
    <scope>NUCLEOTIDE SEQUENCE [LARGE SCALE GENOMIC DNA]</scope>
    <source>
        <strain evidence="10 11">JBTF-M27</strain>
    </source>
</reference>
<dbReference type="SUPFAM" id="SSF90123">
    <property type="entry name" value="ABC transporter transmembrane region"/>
    <property type="match status" value="1"/>
</dbReference>
<comment type="subcellular location">
    <subcellularLocation>
        <location evidence="1">Cell membrane</location>
        <topology evidence="1">Multi-pass membrane protein</topology>
    </subcellularLocation>
</comment>
<dbReference type="GO" id="GO:0016887">
    <property type="term" value="F:ATP hydrolysis activity"/>
    <property type="evidence" value="ECO:0007669"/>
    <property type="project" value="InterPro"/>
</dbReference>
<dbReference type="InterPro" id="IPR027417">
    <property type="entry name" value="P-loop_NTPase"/>
</dbReference>
<dbReference type="Pfam" id="PF00664">
    <property type="entry name" value="ABC_membrane"/>
    <property type="match status" value="1"/>
</dbReference>
<keyword evidence="2 6" id="KW-0812">Transmembrane</keyword>
<dbReference type="InterPro" id="IPR003439">
    <property type="entry name" value="ABC_transporter-like_ATP-bd"/>
</dbReference>
<evidence type="ECO:0000256" key="1">
    <source>
        <dbReference type="ARBA" id="ARBA00004651"/>
    </source>
</evidence>
<dbReference type="InterPro" id="IPR014710">
    <property type="entry name" value="RmlC-like_jellyroll"/>
</dbReference>
<organism evidence="10 11">
    <name type="scientific">Sulfitobacter sediminilitoris</name>
    <dbReference type="NCBI Taxonomy" id="2698830"/>
    <lineage>
        <taxon>Bacteria</taxon>
        <taxon>Pseudomonadati</taxon>
        <taxon>Pseudomonadota</taxon>
        <taxon>Alphaproteobacteria</taxon>
        <taxon>Rhodobacterales</taxon>
        <taxon>Roseobacteraceae</taxon>
        <taxon>Sulfitobacter</taxon>
    </lineage>
</organism>
<dbReference type="PANTHER" id="PTHR43394:SF1">
    <property type="entry name" value="ATP-BINDING CASSETTE SUB-FAMILY B MEMBER 10, MITOCHONDRIAL"/>
    <property type="match status" value="1"/>
</dbReference>
<dbReference type="InterPro" id="IPR018490">
    <property type="entry name" value="cNMP-bd_dom_sf"/>
</dbReference>
<feature type="domain" description="ABC transmembrane type-1" evidence="9">
    <location>
        <begin position="21"/>
        <end position="294"/>
    </location>
</feature>
<proteinExistence type="predicted"/>
<feature type="transmembrane region" description="Helical" evidence="6">
    <location>
        <begin position="140"/>
        <end position="165"/>
    </location>
</feature>
<evidence type="ECO:0000256" key="3">
    <source>
        <dbReference type="ARBA" id="ARBA00022989"/>
    </source>
</evidence>
<dbReference type="PROSITE" id="PS50929">
    <property type="entry name" value="ABC_TM1F"/>
    <property type="match status" value="1"/>
</dbReference>
<evidence type="ECO:0000256" key="6">
    <source>
        <dbReference type="SAM" id="Phobius"/>
    </source>
</evidence>
<evidence type="ECO:0000256" key="5">
    <source>
        <dbReference type="SAM" id="MobiDB-lite"/>
    </source>
</evidence>
<gene>
    <name evidence="10" type="ORF">GV827_04455</name>
</gene>
<dbReference type="InterPro" id="IPR000595">
    <property type="entry name" value="cNMP-bd_dom"/>
</dbReference>
<dbReference type="Proteomes" id="UP000468591">
    <property type="component" value="Unassembled WGS sequence"/>
</dbReference>
<dbReference type="InterPro" id="IPR036640">
    <property type="entry name" value="ABC1_TM_sf"/>
</dbReference>
<evidence type="ECO:0000256" key="4">
    <source>
        <dbReference type="ARBA" id="ARBA00023136"/>
    </source>
</evidence>
<dbReference type="Gene3D" id="2.60.120.10">
    <property type="entry name" value="Jelly Rolls"/>
    <property type="match status" value="1"/>
</dbReference>
<dbReference type="Pfam" id="PF00027">
    <property type="entry name" value="cNMP_binding"/>
    <property type="match status" value="1"/>
</dbReference>
<evidence type="ECO:0000259" key="9">
    <source>
        <dbReference type="PROSITE" id="PS50929"/>
    </source>
</evidence>
<keyword evidence="11" id="KW-1185">Reference proteome</keyword>
<sequence length="982" mass="107194">MLLAVTLTLFPLLYLTLELPKRIINDAIGASSDTVPVFGYELSQIGFLMLLCGLFLISVLGHGIMKMRINTMKGVLAERLLRRLRYTLIARILRFPAPYFERTSQGELVSMVTSESEPMGGLMGDAVAQPVLQAGQMLTILGFLFLQSVAFGLAACALIPLQAWLIPKLQKQINQLNKKRVIQIRALAAEIGEKAVGASTLRTNGGWRYRMALVSDRLGRLFTIRFEIFQKKFFMKFINNFIGQLTPFFFYSIGGYLTITGEVTVGALVAALAAYKDLSSPWKELLAYYNQSQDMALRWETITERFAPHGMIDRDLFETDPGEIPALDGDVVLDSISVQDADGNMVLEDINVTFAAASTVAITAPSDEDRRALSEVLLRELVPASGGVSIAGHALAGLHQAAIAKRIGYATSRPVMFVGSFGDNIALPLKLKPVEDGDPSDDVQESARAGNSTDLPNARWIDPEAEEASSDAGLRAWWLQLIKGMEIDQALFARGIDQRFDPEEHDALAAALVSLRTDIADRVRAADLDAQVHFFDKEVYNPALPVAENLIFATPNEKVTATLLEGQTDFIDLLSKLGLEADLLQLAVDMVDLLRQIFGVDGTDHPLFRKLGVDPDTFEAAVKLREKTRDGKELSTTDKAIMLAVTFAMSAEKLGSAFPQDITERVLEIRQRHGTALQKSLRDVFTPISQDAPVAGLTVLENALFGKIADSAGAKGDDLRQIVVGALYDADLDGLVLDLIFDMPLTLGGGNLPTLLTETLAISRATIKRPQVLILDNVLSSYDAETRSTLHMKLRTLLPHSTIICLEPSFADVADFDAQFVLQQGRMSSVGGDLPTEEDSTVSADLARKLRALEQTDLFSGLARKQLRLLAFGARWYSASAGEYVFHKDDDPTSGAFLVVEGEADLLLPVEDGEDKLIVTSGPGKLVGELGVIRNVPRALDMRAKTDLTCLRIGAEEFLDVVGSDARTAYKLLQVVAGYVSN</sequence>
<dbReference type="InterPro" id="IPR011527">
    <property type="entry name" value="ABC1_TM_dom"/>
</dbReference>
<dbReference type="GO" id="GO:0005524">
    <property type="term" value="F:ATP binding"/>
    <property type="evidence" value="ECO:0007669"/>
    <property type="project" value="InterPro"/>
</dbReference>
<dbReference type="SMART" id="SM00100">
    <property type="entry name" value="cNMP"/>
    <property type="match status" value="1"/>
</dbReference>
<name>A0A6P0C8Z9_9RHOB</name>
<feature type="region of interest" description="Disordered" evidence="5">
    <location>
        <begin position="432"/>
        <end position="458"/>
    </location>
</feature>
<evidence type="ECO:0000259" key="7">
    <source>
        <dbReference type="PROSITE" id="PS50042"/>
    </source>
</evidence>
<dbReference type="CDD" id="cd00038">
    <property type="entry name" value="CAP_ED"/>
    <property type="match status" value="1"/>
</dbReference>
<dbReference type="PROSITE" id="PS50042">
    <property type="entry name" value="CNMP_BINDING_3"/>
    <property type="match status" value="1"/>
</dbReference>
<comment type="caution">
    <text evidence="10">The sequence shown here is derived from an EMBL/GenBank/DDBJ whole genome shotgun (WGS) entry which is preliminary data.</text>
</comment>
<dbReference type="Gene3D" id="1.20.1560.10">
    <property type="entry name" value="ABC transporter type 1, transmembrane domain"/>
    <property type="match status" value="1"/>
</dbReference>
<feature type="domain" description="ABC transporter" evidence="8">
    <location>
        <begin position="588"/>
        <end position="849"/>
    </location>
</feature>
<dbReference type="InterPro" id="IPR039421">
    <property type="entry name" value="Type_1_exporter"/>
</dbReference>
<dbReference type="PROSITE" id="PS50893">
    <property type="entry name" value="ABC_TRANSPORTER_2"/>
    <property type="match status" value="1"/>
</dbReference>
<feature type="transmembrane region" description="Helical" evidence="6">
    <location>
        <begin position="44"/>
        <end position="64"/>
    </location>
</feature>
<evidence type="ECO:0000259" key="8">
    <source>
        <dbReference type="PROSITE" id="PS50893"/>
    </source>
</evidence>
<dbReference type="SUPFAM" id="SSF51206">
    <property type="entry name" value="cAMP-binding domain-like"/>
    <property type="match status" value="1"/>
</dbReference>
<dbReference type="AlphaFoldDB" id="A0A6P0C8Z9"/>
<dbReference type="Gene3D" id="3.40.50.300">
    <property type="entry name" value="P-loop containing nucleotide triphosphate hydrolases"/>
    <property type="match status" value="2"/>
</dbReference>
<evidence type="ECO:0000313" key="11">
    <source>
        <dbReference type="Proteomes" id="UP000468591"/>
    </source>
</evidence>
<dbReference type="EMBL" id="JAABNT010000002">
    <property type="protein sequence ID" value="NEK21655.1"/>
    <property type="molecule type" value="Genomic_DNA"/>
</dbReference>
<evidence type="ECO:0000313" key="10">
    <source>
        <dbReference type="EMBL" id="NEK21655.1"/>
    </source>
</evidence>
<keyword evidence="4 6" id="KW-0472">Membrane</keyword>
<accession>A0A6P0C8Z9</accession>
<dbReference type="GO" id="GO:0140359">
    <property type="term" value="F:ABC-type transporter activity"/>
    <property type="evidence" value="ECO:0007669"/>
    <property type="project" value="InterPro"/>
</dbReference>
<dbReference type="GO" id="GO:0005886">
    <property type="term" value="C:plasma membrane"/>
    <property type="evidence" value="ECO:0007669"/>
    <property type="project" value="UniProtKB-SubCell"/>
</dbReference>
<dbReference type="PANTHER" id="PTHR43394">
    <property type="entry name" value="ATP-DEPENDENT PERMEASE MDL1, MITOCHONDRIAL"/>
    <property type="match status" value="1"/>
</dbReference>
<feature type="domain" description="Cyclic nucleotide-binding" evidence="7">
    <location>
        <begin position="858"/>
        <end position="963"/>
    </location>
</feature>
<evidence type="ECO:0000256" key="2">
    <source>
        <dbReference type="ARBA" id="ARBA00022692"/>
    </source>
</evidence>